<evidence type="ECO:0000259" key="1">
    <source>
        <dbReference type="Pfam" id="PF12873"/>
    </source>
</evidence>
<dbReference type="KEGG" id="oac:Oscil6304_2897"/>
<dbReference type="STRING" id="56110.Oscil6304_2897"/>
<dbReference type="eggNOG" id="COG1278">
    <property type="taxonomic scope" value="Bacteria"/>
</dbReference>
<dbReference type="InterPro" id="IPR024437">
    <property type="entry name" value="DUF3825"/>
</dbReference>
<proteinExistence type="predicted"/>
<dbReference type="OrthoDB" id="5493836at2"/>
<accession>K9TJC7</accession>
<dbReference type="InParanoid" id="K9TJC7"/>
<evidence type="ECO:0000313" key="3">
    <source>
        <dbReference type="Proteomes" id="UP000010367"/>
    </source>
</evidence>
<keyword evidence="3" id="KW-1185">Reference proteome</keyword>
<dbReference type="HOGENOM" id="CLU_074580_0_0_3"/>
<dbReference type="Pfam" id="PF12873">
    <property type="entry name" value="DUF3825"/>
    <property type="match status" value="1"/>
</dbReference>
<dbReference type="EMBL" id="CP003607">
    <property type="protein sequence ID" value="AFY82498.1"/>
    <property type="molecule type" value="Genomic_DNA"/>
</dbReference>
<name>K9TJC7_9CYAN</name>
<feature type="domain" description="DUF3825" evidence="1">
    <location>
        <begin position="28"/>
        <end position="298"/>
    </location>
</feature>
<dbReference type="AlphaFoldDB" id="K9TJC7"/>
<organism evidence="2 3">
    <name type="scientific">Oscillatoria acuminata PCC 6304</name>
    <dbReference type="NCBI Taxonomy" id="56110"/>
    <lineage>
        <taxon>Bacteria</taxon>
        <taxon>Bacillati</taxon>
        <taxon>Cyanobacteriota</taxon>
        <taxon>Cyanophyceae</taxon>
        <taxon>Oscillatoriophycideae</taxon>
        <taxon>Oscillatoriales</taxon>
        <taxon>Oscillatoriaceae</taxon>
        <taxon>Oscillatoria</taxon>
    </lineage>
</organism>
<dbReference type="RefSeq" id="WP_015149134.1">
    <property type="nucleotide sequence ID" value="NC_019693.1"/>
</dbReference>
<gene>
    <name evidence="2" type="ORF">Oscil6304_2897</name>
</gene>
<evidence type="ECO:0000313" key="2">
    <source>
        <dbReference type="EMBL" id="AFY82498.1"/>
    </source>
</evidence>
<sequence length="315" mass="36984">MANRPSGRKIHEFAYFTDSSFKQKLSFLADKAEPERWYYQHSDTGSSNIETFPSSAQDNQDQEFPILANYLKYTFQRLDEENKVVFNTDNEDTAEYACFNTGLISRTSGQPLIGVFQVNENYDRNPQKFKKWHLSGFFERTHRQFTNIFKEVPKIARYVDFEDLNNFANYVYNPDLEIEMPGDEYYEKHILGERLSRFPKDFQELKERYRRSVFKDAIAELRALAGQSNRIALPQWRPKQRQLQILLPLNLESSEGLSKASVAIPIQTQGNLYLVKTVLPINKAYSNARLLSKFTNNWLQPITFDNNNDEEDYDE</sequence>
<protein>
    <recommendedName>
        <fullName evidence="1">DUF3825 domain-containing protein</fullName>
    </recommendedName>
</protein>
<reference evidence="2 3" key="1">
    <citation type="submission" date="2012-06" db="EMBL/GenBank/DDBJ databases">
        <title>Finished chromosome of genome of Oscillatoria acuminata PCC 6304.</title>
        <authorList>
            <consortium name="US DOE Joint Genome Institute"/>
            <person name="Gugger M."/>
            <person name="Coursin T."/>
            <person name="Rippka R."/>
            <person name="Tandeau De Marsac N."/>
            <person name="Huntemann M."/>
            <person name="Wei C.-L."/>
            <person name="Han J."/>
            <person name="Detter J.C."/>
            <person name="Han C."/>
            <person name="Tapia R."/>
            <person name="Davenport K."/>
            <person name="Daligault H."/>
            <person name="Erkkila T."/>
            <person name="Gu W."/>
            <person name="Munk A.C.C."/>
            <person name="Teshima H."/>
            <person name="Xu Y."/>
            <person name="Chain P."/>
            <person name="Chen A."/>
            <person name="Krypides N."/>
            <person name="Mavromatis K."/>
            <person name="Markowitz V."/>
            <person name="Szeto E."/>
            <person name="Ivanova N."/>
            <person name="Mikhailova N."/>
            <person name="Ovchinnikova G."/>
            <person name="Pagani I."/>
            <person name="Pati A."/>
            <person name="Goodwin L."/>
            <person name="Peters L."/>
            <person name="Pitluck S."/>
            <person name="Woyke T."/>
            <person name="Kerfeld C."/>
        </authorList>
    </citation>
    <scope>NUCLEOTIDE SEQUENCE [LARGE SCALE GENOMIC DNA]</scope>
    <source>
        <strain evidence="2 3">PCC 6304</strain>
    </source>
</reference>
<dbReference type="Proteomes" id="UP000010367">
    <property type="component" value="Chromosome"/>
</dbReference>